<gene>
    <name evidence="1" type="ORF">D3Z39_04240</name>
</gene>
<name>A0A845REI7_9FIRM</name>
<comment type="caution">
    <text evidence="1">The sequence shown here is derived from an EMBL/GenBank/DDBJ whole genome shotgun (WGS) entry which is preliminary data.</text>
</comment>
<dbReference type="AlphaFoldDB" id="A0A845REI7"/>
<organism evidence="1 2">
    <name type="scientific">Anaerotruncus colihominis</name>
    <dbReference type="NCBI Taxonomy" id="169435"/>
    <lineage>
        <taxon>Bacteria</taxon>
        <taxon>Bacillati</taxon>
        <taxon>Bacillota</taxon>
        <taxon>Clostridia</taxon>
        <taxon>Eubacteriales</taxon>
        <taxon>Oscillospiraceae</taxon>
        <taxon>Anaerotruncus</taxon>
    </lineage>
</organism>
<reference evidence="1 2" key="1">
    <citation type="submission" date="2018-08" db="EMBL/GenBank/DDBJ databases">
        <title>Murine metabolic-syndrome-specific gut microbial biobank.</title>
        <authorList>
            <person name="Liu C."/>
        </authorList>
    </citation>
    <scope>NUCLEOTIDE SEQUENCE [LARGE SCALE GENOMIC DNA]</scope>
    <source>
        <strain evidence="1 2">X69</strain>
    </source>
</reference>
<proteinExistence type="predicted"/>
<evidence type="ECO:0000313" key="2">
    <source>
        <dbReference type="Proteomes" id="UP000446348"/>
    </source>
</evidence>
<evidence type="ECO:0000313" key="1">
    <source>
        <dbReference type="EMBL" id="NBI78083.1"/>
    </source>
</evidence>
<accession>A0A845REI7</accession>
<sequence length="97" mass="11015">MSEVYLYDDRLLIYYNINKNHPELAKSDLALLESDGFDQCAAAILVADRILGAGFDGRSISSVKWILREHPLFQRRLFCIGVAVMSKQHRGCQEILS</sequence>
<dbReference type="Proteomes" id="UP000446348">
    <property type="component" value="Unassembled WGS sequence"/>
</dbReference>
<protein>
    <submittedName>
        <fullName evidence="1">Uncharacterized protein</fullName>
    </submittedName>
</protein>
<dbReference type="EMBL" id="QXWZ01000005">
    <property type="protein sequence ID" value="NBI78083.1"/>
    <property type="molecule type" value="Genomic_DNA"/>
</dbReference>